<name>A0A182ISW6_ANOAO</name>
<accession>A0A182ISW6</accession>
<evidence type="ECO:0000313" key="1">
    <source>
        <dbReference type="EnsemblMetazoa" id="AATE004850-PA.1"/>
    </source>
</evidence>
<dbReference type="AlphaFoldDB" id="A0A182ISW6"/>
<protein>
    <submittedName>
        <fullName evidence="1">Uncharacterized protein</fullName>
    </submittedName>
</protein>
<proteinExistence type="predicted"/>
<dbReference type="EnsemblMetazoa" id="AATE004850-RA">
    <property type="protein sequence ID" value="AATE004850-PA.1"/>
    <property type="gene ID" value="AATE004850"/>
</dbReference>
<reference evidence="1" key="1">
    <citation type="submission" date="2022-08" db="UniProtKB">
        <authorList>
            <consortium name="EnsemblMetazoa"/>
        </authorList>
    </citation>
    <scope>IDENTIFICATION</scope>
    <source>
        <strain evidence="1">EBRO</strain>
    </source>
</reference>
<organism evidence="1">
    <name type="scientific">Anopheles atroparvus</name>
    <name type="common">European mosquito</name>
    <dbReference type="NCBI Taxonomy" id="41427"/>
    <lineage>
        <taxon>Eukaryota</taxon>
        <taxon>Metazoa</taxon>
        <taxon>Ecdysozoa</taxon>
        <taxon>Arthropoda</taxon>
        <taxon>Hexapoda</taxon>
        <taxon>Insecta</taxon>
        <taxon>Pterygota</taxon>
        <taxon>Neoptera</taxon>
        <taxon>Endopterygota</taxon>
        <taxon>Diptera</taxon>
        <taxon>Nematocera</taxon>
        <taxon>Culicoidea</taxon>
        <taxon>Culicidae</taxon>
        <taxon>Anophelinae</taxon>
        <taxon>Anopheles</taxon>
    </lineage>
</organism>
<sequence>MYAGPLMAFQGYQDLMGSRGISTVYVSLVSLSSTFFTLSPKNVIVTQAERRWHGMGVLKRPDKRKKKMVSGVRCGLRKLALNFHSGLAEKWPKERLINRHLENCGIPGTEKAQQRRKPPKGPSRQGITFWHVRYIDFRSPFRLRAVAIDTFAIPTDNGEHGGGHHQHEQLPHLGQRNRMVACVGLGEQRMGVGLVPDTERAVEVLRVDRKVDELRDRVREEQRRDGVGRQLVHVVRVGGQVAEDGEELQHHHGERPPGVHLADQYRPGDVAKQEVAAGLHEPNVRHQVGDQPDVLGRLDLHLDSAVGQQQLGVTRRSVE</sequence>
<dbReference type="VEuPathDB" id="VectorBase:AATE004850"/>